<keyword evidence="8 13" id="KW-0131">Cell cycle</keyword>
<evidence type="ECO:0000256" key="7">
    <source>
        <dbReference type="ARBA" id="ARBA00022984"/>
    </source>
</evidence>
<dbReference type="SUPFAM" id="SSF55205">
    <property type="entry name" value="EPT/RTPC-like"/>
    <property type="match status" value="1"/>
</dbReference>
<feature type="binding site" evidence="13">
    <location>
        <position position="93"/>
    </location>
    <ligand>
        <name>UDP-N-acetyl-alpha-D-glucosamine</name>
        <dbReference type="ChEBI" id="CHEBI:57705"/>
    </ligand>
</feature>
<feature type="binding site" evidence="13">
    <location>
        <begin position="122"/>
        <end position="126"/>
    </location>
    <ligand>
        <name>UDP-N-acetyl-alpha-D-glucosamine</name>
        <dbReference type="ChEBI" id="CHEBI:57705"/>
    </ligand>
</feature>
<dbReference type="InterPro" id="IPR005750">
    <property type="entry name" value="UDP_GlcNAc_COvinyl_MurA"/>
</dbReference>
<dbReference type="InterPro" id="IPR050068">
    <property type="entry name" value="MurA_subfamily"/>
</dbReference>
<dbReference type="OrthoDB" id="9803760at2"/>
<dbReference type="HAMAP" id="MF_00111">
    <property type="entry name" value="MurA"/>
    <property type="match status" value="1"/>
</dbReference>
<proteinExistence type="inferred from homology"/>
<comment type="function">
    <text evidence="13">Cell wall formation. Adds enolpyruvyl to UDP-N-acetylglucosamine.</text>
</comment>
<dbReference type="InterPro" id="IPR001986">
    <property type="entry name" value="Enolpyruvate_Tfrase_dom"/>
</dbReference>
<feature type="binding site" evidence="13">
    <location>
        <position position="305"/>
    </location>
    <ligand>
        <name>UDP-N-acetyl-alpha-D-glucosamine</name>
        <dbReference type="ChEBI" id="CHEBI:57705"/>
    </ligand>
</feature>
<evidence type="ECO:0000256" key="3">
    <source>
        <dbReference type="ARBA" id="ARBA00022490"/>
    </source>
</evidence>
<accession>A0A3Q8ETU3</accession>
<dbReference type="PANTHER" id="PTHR43783:SF1">
    <property type="entry name" value="UDP-N-ACETYLGLUCOSAMINE 1-CARBOXYVINYLTRANSFERASE"/>
    <property type="match status" value="1"/>
</dbReference>
<dbReference type="RefSeq" id="WP_108673596.1">
    <property type="nucleotide sequence ID" value="NZ_CP025628.1"/>
</dbReference>
<evidence type="ECO:0000256" key="6">
    <source>
        <dbReference type="ARBA" id="ARBA00022960"/>
    </source>
</evidence>
<dbReference type="EC" id="2.5.1.7" evidence="13"/>
<protein>
    <recommendedName>
        <fullName evidence="13">UDP-N-acetylglucosamine 1-carboxyvinyltransferase</fullName>
        <ecNumber evidence="13">2.5.1.7</ecNumber>
    </recommendedName>
    <alternativeName>
        <fullName evidence="13">Enoylpyruvate transferase</fullName>
    </alternativeName>
    <alternativeName>
        <fullName evidence="13">UDP-N-acetylglucosamine enolpyruvyl transferase</fullName>
        <shortName evidence="13">EPT</shortName>
    </alternativeName>
</protein>
<sequence length="421" mass="45767">MEKLLINGNKDLNGEISISGSKNAALPIIFATLLSHKPILINNIPKLQDVNISLKLLKHFGSKIQYYDQHSVCLESNSLISLDAPYELVKKMRASILSLGPLLTRFGEVKVSLPGGCAIGQRPVDQHISALKKMGAKICIDHGFIIAKCNKLKGCTIKNNIVSVTGTENIMMAAVLAEGTTIIENAACEPEIVDLANFLIQIGAKIYGHGTPKIIIDGVHSLHGVSYKISSDRIEAGTFMCAVGATKGDILLKNVNPLEMKATISILRSAGLNISTGDNWIRCQMFDKPLPINFETDIYPGIPTDMQAQLMALSTVAKGKSLIIENIFENRFMHAQELCRLGANIDINGNKATIYGVNYLSGTNVLATDLRASASLIIAGLSAKGETLIEDIYHLDRGYENMEFKLNSIGADIKRIIYDED</sequence>
<dbReference type="GO" id="GO:0005737">
    <property type="term" value="C:cytoplasm"/>
    <property type="evidence" value="ECO:0007669"/>
    <property type="project" value="UniProtKB-SubCell"/>
</dbReference>
<keyword evidence="7 13" id="KW-0573">Peptidoglycan synthesis</keyword>
<evidence type="ECO:0000256" key="1">
    <source>
        <dbReference type="ARBA" id="ARBA00004496"/>
    </source>
</evidence>
<evidence type="ECO:0000256" key="9">
    <source>
        <dbReference type="ARBA" id="ARBA00023316"/>
    </source>
</evidence>
<comment type="similarity">
    <text evidence="11 13">Belongs to the EPSP synthase family. MurA subfamily.</text>
</comment>
<evidence type="ECO:0000259" key="14">
    <source>
        <dbReference type="Pfam" id="PF00275"/>
    </source>
</evidence>
<feature type="binding site" evidence="13">
    <location>
        <position position="327"/>
    </location>
    <ligand>
        <name>UDP-N-acetyl-alpha-D-glucosamine</name>
        <dbReference type="ChEBI" id="CHEBI:57705"/>
    </ligand>
</feature>
<evidence type="ECO:0000256" key="2">
    <source>
        <dbReference type="ARBA" id="ARBA00004752"/>
    </source>
</evidence>
<dbReference type="NCBIfam" id="NF006873">
    <property type="entry name" value="PRK09369.1"/>
    <property type="match status" value="1"/>
</dbReference>
<feature type="modified residue" description="2-(S-cysteinyl)pyruvic acid O-phosphothioketal" evidence="13">
    <location>
        <position position="117"/>
    </location>
</feature>
<dbReference type="CDD" id="cd01555">
    <property type="entry name" value="UdpNAET"/>
    <property type="match status" value="1"/>
</dbReference>
<dbReference type="GO" id="GO:0008360">
    <property type="term" value="P:regulation of cell shape"/>
    <property type="evidence" value="ECO:0007669"/>
    <property type="project" value="UniProtKB-KW"/>
</dbReference>
<evidence type="ECO:0000313" key="15">
    <source>
        <dbReference type="EMBL" id="AWD32171.1"/>
    </source>
</evidence>
<feature type="binding site" evidence="13">
    <location>
        <begin position="22"/>
        <end position="23"/>
    </location>
    <ligand>
        <name>phosphoenolpyruvate</name>
        <dbReference type="ChEBI" id="CHEBI:58702"/>
    </ligand>
</feature>
<organism evidence="15 16">
    <name type="scientific">Candidatus Kinetoplastidibacterium kentomonadis</name>
    <dbReference type="NCBI Taxonomy" id="1576550"/>
    <lineage>
        <taxon>Bacteria</taxon>
        <taxon>Pseudomonadati</taxon>
        <taxon>Pseudomonadota</taxon>
        <taxon>Betaproteobacteria</taxon>
        <taxon>Candidatus Kinetoplastidibacterium</taxon>
    </lineage>
</organism>
<dbReference type="GO" id="GO:0008760">
    <property type="term" value="F:UDP-N-acetylglucosamine 1-carboxyvinyltransferase activity"/>
    <property type="evidence" value="ECO:0007669"/>
    <property type="project" value="UniProtKB-UniRule"/>
</dbReference>
<comment type="subcellular location">
    <subcellularLocation>
        <location evidence="1 13">Cytoplasm</location>
    </subcellularLocation>
</comment>
<evidence type="ECO:0000256" key="10">
    <source>
        <dbReference type="ARBA" id="ARBA00023317"/>
    </source>
</evidence>
<dbReference type="FunFam" id="3.65.10.10:FF:000001">
    <property type="entry name" value="UDP-N-acetylglucosamine 1-carboxyvinyltransferase"/>
    <property type="match status" value="1"/>
</dbReference>
<keyword evidence="4 13" id="KW-0132">Cell division</keyword>
<name>A0A3Q8ETU3_9PROT</name>
<dbReference type="GO" id="GO:0009252">
    <property type="term" value="P:peptidoglycan biosynthetic process"/>
    <property type="evidence" value="ECO:0007669"/>
    <property type="project" value="UniProtKB-UniRule"/>
</dbReference>
<evidence type="ECO:0000256" key="5">
    <source>
        <dbReference type="ARBA" id="ARBA00022679"/>
    </source>
</evidence>
<comment type="catalytic activity">
    <reaction evidence="12 13">
        <text>phosphoenolpyruvate + UDP-N-acetyl-alpha-D-glucosamine = UDP-N-acetyl-3-O-(1-carboxyvinyl)-alpha-D-glucosamine + phosphate</text>
        <dbReference type="Rhea" id="RHEA:18681"/>
        <dbReference type="ChEBI" id="CHEBI:43474"/>
        <dbReference type="ChEBI" id="CHEBI:57705"/>
        <dbReference type="ChEBI" id="CHEBI:58702"/>
        <dbReference type="ChEBI" id="CHEBI:68483"/>
        <dbReference type="EC" id="2.5.1.7"/>
    </reaction>
</comment>
<dbReference type="GO" id="GO:0051301">
    <property type="term" value="P:cell division"/>
    <property type="evidence" value="ECO:0007669"/>
    <property type="project" value="UniProtKB-KW"/>
</dbReference>
<dbReference type="Pfam" id="PF00275">
    <property type="entry name" value="EPSP_synthase"/>
    <property type="match status" value="1"/>
</dbReference>
<keyword evidence="9 13" id="KW-0961">Cell wall biogenesis/degradation</keyword>
<keyword evidence="10 13" id="KW-0670">Pyruvate</keyword>
<evidence type="ECO:0000256" key="4">
    <source>
        <dbReference type="ARBA" id="ARBA00022618"/>
    </source>
</evidence>
<evidence type="ECO:0000256" key="8">
    <source>
        <dbReference type="ARBA" id="ARBA00023306"/>
    </source>
</evidence>
<evidence type="ECO:0000313" key="16">
    <source>
        <dbReference type="Proteomes" id="UP000266796"/>
    </source>
</evidence>
<dbReference type="GO" id="GO:0071555">
    <property type="term" value="P:cell wall organization"/>
    <property type="evidence" value="ECO:0007669"/>
    <property type="project" value="UniProtKB-KW"/>
</dbReference>
<keyword evidence="5 13" id="KW-0808">Transferase</keyword>
<dbReference type="UniPathway" id="UPA00219"/>
<dbReference type="KEGG" id="kso:CKSOR_00026"/>
<keyword evidence="3 13" id="KW-0963">Cytoplasm</keyword>
<keyword evidence="16" id="KW-1185">Reference proteome</keyword>
<dbReference type="NCBIfam" id="TIGR01072">
    <property type="entry name" value="murA"/>
    <property type="match status" value="1"/>
</dbReference>
<dbReference type="Proteomes" id="UP000266796">
    <property type="component" value="Chromosome"/>
</dbReference>
<dbReference type="PANTHER" id="PTHR43783">
    <property type="entry name" value="UDP-N-ACETYLGLUCOSAMINE 1-CARBOXYVINYLTRANSFERASE"/>
    <property type="match status" value="1"/>
</dbReference>
<feature type="domain" description="Enolpyruvate transferase" evidence="14">
    <location>
        <begin position="7"/>
        <end position="405"/>
    </location>
</feature>
<evidence type="ECO:0000256" key="11">
    <source>
        <dbReference type="ARBA" id="ARBA00038367"/>
    </source>
</evidence>
<evidence type="ECO:0000256" key="12">
    <source>
        <dbReference type="ARBA" id="ARBA00047527"/>
    </source>
</evidence>
<dbReference type="Gene3D" id="3.65.10.10">
    <property type="entry name" value="Enolpyruvate transferase domain"/>
    <property type="match status" value="2"/>
</dbReference>
<dbReference type="InterPro" id="IPR013792">
    <property type="entry name" value="RNA3'P_cycl/enolpyr_Trfase_a/b"/>
</dbReference>
<dbReference type="GO" id="GO:0019277">
    <property type="term" value="P:UDP-N-acetylgalactosamine biosynthetic process"/>
    <property type="evidence" value="ECO:0007669"/>
    <property type="project" value="InterPro"/>
</dbReference>
<evidence type="ECO:0000256" key="13">
    <source>
        <dbReference type="HAMAP-Rule" id="MF_00111"/>
    </source>
</evidence>
<dbReference type="AlphaFoldDB" id="A0A3Q8ETU3"/>
<feature type="active site" description="Proton donor" evidence="13">
    <location>
        <position position="117"/>
    </location>
</feature>
<comment type="caution">
    <text evidence="13">Lacks conserved residue(s) required for the propagation of feature annotation.</text>
</comment>
<keyword evidence="6 13" id="KW-0133">Cell shape</keyword>
<gene>
    <name evidence="13 15" type="primary">murA</name>
    <name evidence="15" type="ORF">CKSOR_00026</name>
</gene>
<comment type="pathway">
    <text evidence="2 13">Cell wall biogenesis; peptidoglycan biosynthesis.</text>
</comment>
<reference evidence="15 16" key="1">
    <citation type="journal article" date="2018" name="Parasitology">
        <title>The reduced genome of Candidatus Kinetoplastibacterium sorsogonicusi, the endosymbiont of Kentomonas sorsogonicus (Trypanosomatidae): loss of the haem-synthesis pathway.</title>
        <authorList>
            <person name="Silva F.M."/>
            <person name="Kostygov A.Y."/>
            <person name="Spodareva V.V."/>
            <person name="Butenko A."/>
            <person name="Tossou R."/>
            <person name="Lukes J."/>
            <person name="Yurchenko V."/>
            <person name="Alves J.M.P."/>
        </authorList>
    </citation>
    <scope>NUCLEOTIDE SEQUENCE [LARGE SCALE GENOMIC DNA]</scope>
    <source>
        <strain evidence="15 16">MF-08</strain>
    </source>
</reference>
<dbReference type="InterPro" id="IPR036968">
    <property type="entry name" value="Enolpyruvate_Tfrase_sf"/>
</dbReference>
<dbReference type="EMBL" id="CP025628">
    <property type="protein sequence ID" value="AWD32171.1"/>
    <property type="molecule type" value="Genomic_DNA"/>
</dbReference>